<sequence>MRLLPKFSLPEPLRRSRRLAFARFLYARFYEVNIPQVAGSLTFTTLLALVPLFTVVIVVVSAFPVFADFSRQFHDLVSEIMMPAGVEAVGDYIFQFREQASQLTAIGIALMMITSLMLVHTIERTFNQIWRVKRPRSIVTRVLVYWALLSLGPLLVGVGMSLWGIVWRRTLFYLHFPLLANVVQFCVALTATGVLLCFLYKLVPARYVPVRHAVVSAALAAVSIELLRRGFGVYVANFNNYKLVYGTFAAVPMFLLWLNLNWIVILSGALLAASLSYWEGDAFRRQGRHGTRFHDALGILSLLARAQAHGKSIKTQHFRRHINLGYDELGDLLEHLARKGYVAQSLRQGWMLKTSPEAIRIADLFRLFVYGEQPGQHDFIGQNVQQIMAPALAAADMTLAEFIRRNGWREDAEQAN</sequence>
<comment type="subcellular location">
    <subcellularLocation>
        <location evidence="1 7">Cell membrane</location>
        <topology evidence="1 7">Multi-pass membrane protein</topology>
    </subcellularLocation>
</comment>
<proteinExistence type="inferred from homology"/>
<evidence type="ECO:0000313" key="9">
    <source>
        <dbReference type="Proteomes" id="UP000768471"/>
    </source>
</evidence>
<feature type="transmembrane region" description="Helical" evidence="7">
    <location>
        <begin position="212"/>
        <end position="234"/>
    </location>
</feature>
<keyword evidence="5 7" id="KW-1133">Transmembrane helix</keyword>
<evidence type="ECO:0000256" key="6">
    <source>
        <dbReference type="ARBA" id="ARBA00023136"/>
    </source>
</evidence>
<dbReference type="InterPro" id="IPR023679">
    <property type="entry name" value="UPF0761_bac"/>
</dbReference>
<dbReference type="NCBIfam" id="TIGR00765">
    <property type="entry name" value="yihY_not_rbn"/>
    <property type="match status" value="1"/>
</dbReference>
<feature type="transmembrane region" description="Helical" evidence="7">
    <location>
        <begin position="103"/>
        <end position="122"/>
    </location>
</feature>
<evidence type="ECO:0000313" key="8">
    <source>
        <dbReference type="EMBL" id="MBH5329603.1"/>
    </source>
</evidence>
<feature type="transmembrane region" description="Helical" evidence="7">
    <location>
        <begin position="178"/>
        <end position="200"/>
    </location>
</feature>
<evidence type="ECO:0000256" key="7">
    <source>
        <dbReference type="HAMAP-Rule" id="MF_00672"/>
    </source>
</evidence>
<dbReference type="HAMAP" id="MF_00672">
    <property type="entry name" value="UPF0761"/>
    <property type="match status" value="1"/>
</dbReference>
<dbReference type="PANTHER" id="PTHR30213:SF0">
    <property type="entry name" value="UPF0761 MEMBRANE PROTEIN YIHY"/>
    <property type="match status" value="1"/>
</dbReference>
<evidence type="ECO:0000256" key="2">
    <source>
        <dbReference type="ARBA" id="ARBA00022475"/>
    </source>
</evidence>
<evidence type="ECO:0000256" key="4">
    <source>
        <dbReference type="ARBA" id="ARBA00022692"/>
    </source>
</evidence>
<dbReference type="EMBL" id="JACSGR010000005">
    <property type="protein sequence ID" value="MBH5329603.1"/>
    <property type="molecule type" value="Genomic_DNA"/>
</dbReference>
<dbReference type="InterPro" id="IPR017039">
    <property type="entry name" value="Virul_fac_BrkB"/>
</dbReference>
<keyword evidence="4 7" id="KW-0812">Transmembrane</keyword>
<keyword evidence="2 7" id="KW-1003">Cell membrane</keyword>
<keyword evidence="3" id="KW-0997">Cell inner membrane</keyword>
<accession>A0ABS0NBA1</accession>
<comment type="caution">
    <text evidence="8">The sequence shown here is derived from an EMBL/GenBank/DDBJ whole genome shotgun (WGS) entry which is preliminary data.</text>
</comment>
<evidence type="ECO:0000256" key="5">
    <source>
        <dbReference type="ARBA" id="ARBA00022989"/>
    </source>
</evidence>
<gene>
    <name evidence="8" type="ORF">H9Q10_07975</name>
</gene>
<dbReference type="Pfam" id="PF03631">
    <property type="entry name" value="Virul_fac_BrkB"/>
    <property type="match status" value="1"/>
</dbReference>
<comment type="similarity">
    <text evidence="7">Belongs to the UPF0761 family.</text>
</comment>
<evidence type="ECO:0000256" key="1">
    <source>
        <dbReference type="ARBA" id="ARBA00004651"/>
    </source>
</evidence>
<keyword evidence="9" id="KW-1185">Reference proteome</keyword>
<evidence type="ECO:0000256" key="3">
    <source>
        <dbReference type="ARBA" id="ARBA00022519"/>
    </source>
</evidence>
<dbReference type="PANTHER" id="PTHR30213">
    <property type="entry name" value="INNER MEMBRANE PROTEIN YHJD"/>
    <property type="match status" value="1"/>
</dbReference>
<feature type="transmembrane region" description="Helical" evidence="7">
    <location>
        <begin position="46"/>
        <end position="67"/>
    </location>
</feature>
<organism evidence="8 9">
    <name type="scientific">Eikenella glucosivorans</name>
    <dbReference type="NCBI Taxonomy" id="2766967"/>
    <lineage>
        <taxon>Bacteria</taxon>
        <taxon>Pseudomonadati</taxon>
        <taxon>Pseudomonadota</taxon>
        <taxon>Betaproteobacteria</taxon>
        <taxon>Neisseriales</taxon>
        <taxon>Neisseriaceae</taxon>
        <taxon>Eikenella</taxon>
    </lineage>
</organism>
<dbReference type="Proteomes" id="UP000768471">
    <property type="component" value="Unassembled WGS sequence"/>
</dbReference>
<keyword evidence="6 7" id="KW-0472">Membrane</keyword>
<reference evidence="8 9" key="1">
    <citation type="submission" date="2020-09" db="EMBL/GenBank/DDBJ databases">
        <title>Eikenella S3660 sp. nov., isolated from a throat swab.</title>
        <authorList>
            <person name="Buhl M."/>
        </authorList>
    </citation>
    <scope>NUCLEOTIDE SEQUENCE [LARGE SCALE GENOMIC DNA]</scope>
    <source>
        <strain evidence="8 9">S3360</strain>
    </source>
</reference>
<name>A0ABS0NBA1_9NEIS</name>
<dbReference type="RefSeq" id="WP_197903425.1">
    <property type="nucleotide sequence ID" value="NZ_JACSGR010000005.1"/>
</dbReference>
<feature type="transmembrane region" description="Helical" evidence="7">
    <location>
        <begin position="254"/>
        <end position="278"/>
    </location>
</feature>
<feature type="transmembrane region" description="Helical" evidence="7">
    <location>
        <begin position="143"/>
        <end position="166"/>
    </location>
</feature>
<protein>
    <recommendedName>
        <fullName evidence="7">UPF0761 membrane protein H9Q10_07975</fullName>
    </recommendedName>
</protein>